<dbReference type="GO" id="GO:0006189">
    <property type="term" value="P:'de novo' IMP biosynthetic process"/>
    <property type="evidence" value="ECO:0007669"/>
    <property type="project" value="InterPro"/>
</dbReference>
<name>E0RPV5_WINT6</name>
<dbReference type="Pfam" id="PF00731">
    <property type="entry name" value="AIRC"/>
    <property type="match status" value="1"/>
</dbReference>
<dbReference type="PANTHER" id="PTHR43064:SF1">
    <property type="entry name" value="SLL1489 PROTEIN"/>
    <property type="match status" value="1"/>
</dbReference>
<evidence type="ECO:0000259" key="1">
    <source>
        <dbReference type="SMART" id="SM01001"/>
    </source>
</evidence>
<dbReference type="PaxDb" id="665571-STHERM_c18730"/>
<protein>
    <recommendedName>
        <fullName evidence="1">PurE domain-containing protein</fullName>
    </recommendedName>
</protein>
<dbReference type="AlphaFoldDB" id="E0RPV5"/>
<dbReference type="Proteomes" id="UP000001296">
    <property type="component" value="Chromosome"/>
</dbReference>
<dbReference type="eggNOG" id="COG1691">
    <property type="taxonomic scope" value="Bacteria"/>
</dbReference>
<dbReference type="KEGG" id="sta:STHERM_c18730"/>
<reference key="1">
    <citation type="submission" date="2009-08" db="EMBL/GenBank/DDBJ databases">
        <title>The genome sequence of Spirochaeta thermophila DSM6192.</title>
        <authorList>
            <person name="Angelov A."/>
            <person name="Mientus M."/>
            <person name="Wittenberg S."/>
            <person name="Lehmann R."/>
            <person name="Liesegang H."/>
            <person name="Daniel R."/>
            <person name="Liebl W."/>
        </authorList>
    </citation>
    <scope>NUCLEOTIDE SEQUENCE</scope>
    <source>
        <strain>DSM 6192</strain>
    </source>
</reference>
<dbReference type="PANTHER" id="PTHR43064">
    <property type="entry name" value="PHOSPHORIBOSYLAMINOIMIDAZOLE CARBOXYLASE-RELATED"/>
    <property type="match status" value="1"/>
</dbReference>
<dbReference type="GO" id="GO:0016787">
    <property type="term" value="F:hydrolase activity"/>
    <property type="evidence" value="ECO:0007669"/>
    <property type="project" value="InterPro"/>
</dbReference>
<dbReference type="SMART" id="SM01001">
    <property type="entry name" value="AIRC"/>
    <property type="match status" value="1"/>
</dbReference>
<dbReference type="HOGENOM" id="CLU_065705_0_0_12"/>
<organism evidence="2 3">
    <name type="scientific">Winmispira thermophila (strain ATCC 49972 / DSM 6192 / RI 19.B1)</name>
    <name type="common">Spirochaeta thermophila</name>
    <dbReference type="NCBI Taxonomy" id="665571"/>
    <lineage>
        <taxon>Bacteria</taxon>
        <taxon>Pseudomonadati</taxon>
        <taxon>Spirochaetota</taxon>
        <taxon>Spirochaetia</taxon>
        <taxon>Winmispirales</taxon>
        <taxon>Winmispiraceae</taxon>
        <taxon>Winmispira</taxon>
    </lineage>
</organism>
<accession>E0RPV5</accession>
<proteinExistence type="predicted"/>
<dbReference type="NCBIfam" id="NF033503">
    <property type="entry name" value="LarB"/>
    <property type="match status" value="1"/>
</dbReference>
<feature type="domain" description="PurE" evidence="1">
    <location>
        <begin position="114"/>
        <end position="243"/>
    </location>
</feature>
<dbReference type="EMBL" id="CP001698">
    <property type="protein sequence ID" value="ADN02808.1"/>
    <property type="molecule type" value="Genomic_DNA"/>
</dbReference>
<gene>
    <name evidence="2" type="ordered locus">STHERM_c18730</name>
</gene>
<evidence type="ECO:0000313" key="3">
    <source>
        <dbReference type="Proteomes" id="UP000001296"/>
    </source>
</evidence>
<sequence length="243" mass="25997">MRRLLAAYREGRVPEEEAISRLEELSFVRLGHSTLDMARPVRTGRGEVVFAEGKKTEHLLEIVEVFLSRGENLLVSRVREDQLGPLLERFPRLVYHAEARCCTHVASPPPSCPHRVGVVTGGTSDVPVAEEAAITCEFYGVGVERVYDVGVAGINRLLARLEEMRSLRALVVVAGMEGALPGVVAGLVDRPVIGVPTSVGYGAALEGMTPLLAMLTSCAPGLAVVNIDNGFGAGYLASLIARL</sequence>
<dbReference type="Gene3D" id="3.40.50.1970">
    <property type="match status" value="1"/>
</dbReference>
<dbReference type="SUPFAM" id="SSF52255">
    <property type="entry name" value="N5-CAIR mutase (phosphoribosylaminoimidazole carboxylase, PurE)"/>
    <property type="match status" value="1"/>
</dbReference>
<reference evidence="2 3" key="2">
    <citation type="journal article" date="2010" name="J. Bacteriol.">
        <title>Genome sequence of the polysaccharide-degrading, thermophilic anaerobe Spirochaeta thermophila DSM 6192.</title>
        <authorList>
            <person name="Angelov A."/>
            <person name="Liebl S."/>
            <person name="Ballschmiter M."/>
            <person name="Bomeke M."/>
            <person name="Lehmann R."/>
            <person name="Liesegang H."/>
            <person name="Daniel R."/>
            <person name="Liebl W."/>
        </authorList>
    </citation>
    <scope>NUCLEOTIDE SEQUENCE [LARGE SCALE GENOMIC DNA]</scope>
    <source>
        <strain evidence="3">ATCC 49972 / DSM 6192 / RI 19.B1</strain>
    </source>
</reference>
<evidence type="ECO:0000313" key="2">
    <source>
        <dbReference type="EMBL" id="ADN02808.1"/>
    </source>
</evidence>
<dbReference type="InterPro" id="IPR039476">
    <property type="entry name" value="P2CMN_synthase_LarB"/>
</dbReference>
<dbReference type="InterPro" id="IPR000031">
    <property type="entry name" value="PurE_dom"/>
</dbReference>